<organism evidence="8 9">
    <name type="scientific">Nonomuraea dietziae</name>
    <dbReference type="NCBI Taxonomy" id="65515"/>
    <lineage>
        <taxon>Bacteria</taxon>
        <taxon>Bacillati</taxon>
        <taxon>Actinomycetota</taxon>
        <taxon>Actinomycetes</taxon>
        <taxon>Streptosporangiales</taxon>
        <taxon>Streptosporangiaceae</taxon>
        <taxon>Nonomuraea</taxon>
    </lineage>
</organism>
<dbReference type="SUPFAM" id="SSF56112">
    <property type="entry name" value="Protein kinase-like (PK-like)"/>
    <property type="match status" value="1"/>
</dbReference>
<feature type="transmembrane region" description="Helical" evidence="6">
    <location>
        <begin position="488"/>
        <end position="506"/>
    </location>
</feature>
<dbReference type="Gene3D" id="1.10.510.10">
    <property type="entry name" value="Transferase(Phosphotransferase) domain 1"/>
    <property type="match status" value="1"/>
</dbReference>
<dbReference type="Proteomes" id="UP000579945">
    <property type="component" value="Unassembled WGS sequence"/>
</dbReference>
<feature type="domain" description="Protein kinase" evidence="7">
    <location>
        <begin position="12"/>
        <end position="257"/>
    </location>
</feature>
<dbReference type="GO" id="GO:0004674">
    <property type="term" value="F:protein serine/threonine kinase activity"/>
    <property type="evidence" value="ECO:0007669"/>
    <property type="project" value="TreeGrafter"/>
</dbReference>
<protein>
    <submittedName>
        <fullName evidence="8">Putative Ser/Thr protein kinase</fullName>
    </submittedName>
</protein>
<sequence>MGLTEKRSFGVYEAFDVLGEGGQGTVYLGRGPDGGQVAIKVLLGQVARDEDARRRFRREAEAARRVAPFCTAKVLAIGVEGEQPYIVSEHVPGPSLDTLIATQGPRSGGGLQRLAVATLTALDAIHWAGVVHRDFKPSNVIMGPEGPVVIDFGIARAAGHTTTHSVMGTPAFMAPEQFEGRGLTGATDLFSWASTMIYAATGRYAFRGDTMPALMHAILTTEPDLSGVPDELRPLLRSCLAKDPAARPTATALLPALTGAAPAARPATSRFPEGDRLTIAAPSHHPTEVAPPNPHPASFRHQGRSPGVPGDPRRVETGAAGLVAGGLALLAGLPLLYYSVYFALASMDFAMAEPFQVDLPRAIAFAVVAGLLCVALGRASWPAALLGLVHVPLVVAFALPSLPLATRERLEDSLRADLMTLVSAATLLTALILLVTGLLLSRWSRVVAFLAVLSGLLLLVAGVTGLLSEAGLAHPRSGAFTTEALGRLTSAVWALATAGLAVARAVQARGRPSQGTSAA</sequence>
<feature type="transmembrane region" description="Helical" evidence="6">
    <location>
        <begin position="359"/>
        <end position="377"/>
    </location>
</feature>
<dbReference type="PROSITE" id="PS00108">
    <property type="entry name" value="PROTEIN_KINASE_ST"/>
    <property type="match status" value="1"/>
</dbReference>
<dbReference type="InterPro" id="IPR011009">
    <property type="entry name" value="Kinase-like_dom_sf"/>
</dbReference>
<evidence type="ECO:0000256" key="6">
    <source>
        <dbReference type="SAM" id="Phobius"/>
    </source>
</evidence>
<proteinExistence type="predicted"/>
<evidence type="ECO:0000313" key="9">
    <source>
        <dbReference type="Proteomes" id="UP000579945"/>
    </source>
</evidence>
<keyword evidence="6" id="KW-0812">Transmembrane</keyword>
<feature type="transmembrane region" description="Helical" evidence="6">
    <location>
        <begin position="384"/>
        <end position="406"/>
    </location>
</feature>
<dbReference type="Pfam" id="PF00069">
    <property type="entry name" value="Pkinase"/>
    <property type="match status" value="1"/>
</dbReference>
<keyword evidence="9" id="KW-1185">Reference proteome</keyword>
<feature type="transmembrane region" description="Helical" evidence="6">
    <location>
        <begin position="319"/>
        <end position="339"/>
    </location>
</feature>
<evidence type="ECO:0000259" key="7">
    <source>
        <dbReference type="PROSITE" id="PS50011"/>
    </source>
</evidence>
<evidence type="ECO:0000256" key="2">
    <source>
        <dbReference type="ARBA" id="ARBA00022741"/>
    </source>
</evidence>
<keyword evidence="1" id="KW-0808">Transferase</keyword>
<dbReference type="AlphaFoldDB" id="A0A7W5YCG8"/>
<dbReference type="RefSeq" id="WP_183661171.1">
    <property type="nucleotide sequence ID" value="NZ_JACIBV010000002.1"/>
</dbReference>
<dbReference type="PROSITE" id="PS50011">
    <property type="entry name" value="PROTEIN_KINASE_DOM"/>
    <property type="match status" value="1"/>
</dbReference>
<keyword evidence="4" id="KW-0067">ATP-binding</keyword>
<dbReference type="InterPro" id="IPR008271">
    <property type="entry name" value="Ser/Thr_kinase_AS"/>
</dbReference>
<dbReference type="PANTHER" id="PTHR43289:SF34">
    <property type="entry name" value="SERINE_THREONINE-PROTEIN KINASE YBDM-RELATED"/>
    <property type="match status" value="1"/>
</dbReference>
<keyword evidence="6" id="KW-0472">Membrane</keyword>
<reference evidence="8 9" key="1">
    <citation type="submission" date="2020-08" db="EMBL/GenBank/DDBJ databases">
        <title>Sequencing the genomes of 1000 actinobacteria strains.</title>
        <authorList>
            <person name="Klenk H.-P."/>
        </authorList>
    </citation>
    <scope>NUCLEOTIDE SEQUENCE [LARGE SCALE GENOMIC DNA]</scope>
    <source>
        <strain evidence="8 9">DSM 44320</strain>
    </source>
</reference>
<evidence type="ECO:0000256" key="5">
    <source>
        <dbReference type="SAM" id="MobiDB-lite"/>
    </source>
</evidence>
<gene>
    <name evidence="8" type="ORF">FHR33_009075</name>
</gene>
<dbReference type="CDD" id="cd14014">
    <property type="entry name" value="STKc_PknB_like"/>
    <property type="match status" value="1"/>
</dbReference>
<dbReference type="InterPro" id="IPR000719">
    <property type="entry name" value="Prot_kinase_dom"/>
</dbReference>
<dbReference type="GeneID" id="95395096"/>
<evidence type="ECO:0000256" key="3">
    <source>
        <dbReference type="ARBA" id="ARBA00022777"/>
    </source>
</evidence>
<evidence type="ECO:0000256" key="1">
    <source>
        <dbReference type="ARBA" id="ARBA00022679"/>
    </source>
</evidence>
<dbReference type="PANTHER" id="PTHR43289">
    <property type="entry name" value="MITOGEN-ACTIVATED PROTEIN KINASE KINASE KINASE 20-RELATED"/>
    <property type="match status" value="1"/>
</dbReference>
<feature type="region of interest" description="Disordered" evidence="5">
    <location>
        <begin position="283"/>
        <end position="313"/>
    </location>
</feature>
<keyword evidence="6" id="KW-1133">Transmembrane helix</keyword>
<accession>A0A7W5YCG8</accession>
<comment type="caution">
    <text evidence="8">The sequence shown here is derived from an EMBL/GenBank/DDBJ whole genome shotgun (WGS) entry which is preliminary data.</text>
</comment>
<keyword evidence="2" id="KW-0547">Nucleotide-binding</keyword>
<dbReference type="Gene3D" id="3.30.200.20">
    <property type="entry name" value="Phosphorylase Kinase, domain 1"/>
    <property type="match status" value="1"/>
</dbReference>
<feature type="transmembrane region" description="Helical" evidence="6">
    <location>
        <begin position="447"/>
        <end position="468"/>
    </location>
</feature>
<feature type="transmembrane region" description="Helical" evidence="6">
    <location>
        <begin position="418"/>
        <end position="440"/>
    </location>
</feature>
<dbReference type="GO" id="GO:0005524">
    <property type="term" value="F:ATP binding"/>
    <property type="evidence" value="ECO:0007669"/>
    <property type="project" value="UniProtKB-KW"/>
</dbReference>
<evidence type="ECO:0000256" key="4">
    <source>
        <dbReference type="ARBA" id="ARBA00022840"/>
    </source>
</evidence>
<name>A0A7W5YCG8_9ACTN</name>
<evidence type="ECO:0000313" key="8">
    <source>
        <dbReference type="EMBL" id="MBB3733128.1"/>
    </source>
</evidence>
<dbReference type="EMBL" id="JACIBV010000002">
    <property type="protein sequence ID" value="MBB3733128.1"/>
    <property type="molecule type" value="Genomic_DNA"/>
</dbReference>
<keyword evidence="3 8" id="KW-0418">Kinase</keyword>